<reference evidence="3 4" key="1">
    <citation type="submission" date="2017-01" db="EMBL/GenBank/DDBJ databases">
        <title>Genome analysis of Paenibacillus selenitrireducens ES3-24.</title>
        <authorList>
            <person name="Xu D."/>
            <person name="Yao R."/>
            <person name="Zheng S."/>
        </authorList>
    </citation>
    <scope>NUCLEOTIDE SEQUENCE [LARGE SCALE GENOMIC DNA]</scope>
    <source>
        <strain evidence="3 4">ES3-24</strain>
    </source>
</reference>
<dbReference type="OrthoDB" id="1951449at2"/>
<dbReference type="Pfam" id="PF12945">
    <property type="entry name" value="PilZNR"/>
    <property type="match status" value="1"/>
</dbReference>
<dbReference type="SUPFAM" id="SSF141371">
    <property type="entry name" value="PilZ domain-like"/>
    <property type="match status" value="1"/>
</dbReference>
<dbReference type="InterPro" id="IPR009875">
    <property type="entry name" value="PilZ_domain"/>
</dbReference>
<protein>
    <submittedName>
        <fullName evidence="3">Glycosyl transferase</fullName>
    </submittedName>
</protein>
<name>A0A1T2XNM5_9BACL</name>
<evidence type="ECO:0000259" key="1">
    <source>
        <dbReference type="Pfam" id="PF07238"/>
    </source>
</evidence>
<dbReference type="RefSeq" id="WP_078497155.1">
    <property type="nucleotide sequence ID" value="NZ_MSZX01000001.1"/>
</dbReference>
<gene>
    <name evidence="3" type="ORF">BVG16_03665</name>
</gene>
<dbReference type="Pfam" id="PF07238">
    <property type="entry name" value="PilZ"/>
    <property type="match status" value="1"/>
</dbReference>
<feature type="domain" description="PilZ" evidence="1">
    <location>
        <begin position="102"/>
        <end position="209"/>
    </location>
</feature>
<comment type="caution">
    <text evidence="3">The sequence shown here is derived from an EMBL/GenBank/DDBJ whole genome shotgun (WGS) entry which is preliminary data.</text>
</comment>
<evidence type="ECO:0000313" key="4">
    <source>
        <dbReference type="Proteomes" id="UP000190188"/>
    </source>
</evidence>
<accession>A0A1T2XNM5</accession>
<organism evidence="3 4">
    <name type="scientific">Paenibacillus selenitireducens</name>
    <dbReference type="NCBI Taxonomy" id="1324314"/>
    <lineage>
        <taxon>Bacteria</taxon>
        <taxon>Bacillati</taxon>
        <taxon>Bacillota</taxon>
        <taxon>Bacilli</taxon>
        <taxon>Bacillales</taxon>
        <taxon>Paenibacillaceae</taxon>
        <taxon>Paenibacillus</taxon>
    </lineage>
</organism>
<evidence type="ECO:0000259" key="2">
    <source>
        <dbReference type="Pfam" id="PF12945"/>
    </source>
</evidence>
<evidence type="ECO:0000313" key="3">
    <source>
        <dbReference type="EMBL" id="OPA81418.1"/>
    </source>
</evidence>
<dbReference type="EMBL" id="MSZX01000001">
    <property type="protein sequence ID" value="OPA81418.1"/>
    <property type="molecule type" value="Genomic_DNA"/>
</dbReference>
<keyword evidence="4" id="KW-1185">Reference proteome</keyword>
<dbReference type="Gene3D" id="2.40.10.220">
    <property type="entry name" value="predicted glycosyltransferase like domains"/>
    <property type="match status" value="1"/>
</dbReference>
<feature type="domain" description="Type III secretion system flagellar brake protein YcgR PilZN" evidence="2">
    <location>
        <begin position="5"/>
        <end position="93"/>
    </location>
</feature>
<dbReference type="GO" id="GO:0035438">
    <property type="term" value="F:cyclic-di-GMP binding"/>
    <property type="evidence" value="ECO:0007669"/>
    <property type="project" value="InterPro"/>
</dbReference>
<dbReference type="Proteomes" id="UP000190188">
    <property type="component" value="Unassembled WGS sequence"/>
</dbReference>
<sequence length="217" mass="25314">MLPKVSDLVYLQVASSDEYEANREYKSRIAEMDDNNLYIEIPLDEKTGRYKPLHFGDELSVYFVAEGGIKNYFNSYVCGFRDEVVRMVAIKMPAEESITKIQRRNYLRVAAELEMAVKLMDQVRFIALTEDVSGGGLSFRCDGKWHLKPGQEISCWLLLHYRNGSVEHSHFHAEAVRVKALENGKQQVMMKFSKISDTEQQKIIRYCFERQFEIRKH</sequence>
<dbReference type="GO" id="GO:0016740">
    <property type="term" value="F:transferase activity"/>
    <property type="evidence" value="ECO:0007669"/>
    <property type="project" value="UniProtKB-KW"/>
</dbReference>
<dbReference type="STRING" id="1324314.BVG16_03665"/>
<dbReference type="AlphaFoldDB" id="A0A1T2XNM5"/>
<proteinExistence type="predicted"/>
<keyword evidence="3" id="KW-0808">Transferase</keyword>
<dbReference type="InterPro" id="IPR009926">
    <property type="entry name" value="T3SS_YcgR_PilZN"/>
</dbReference>